<protein>
    <submittedName>
        <fullName evidence="1">Uncharacterized protein</fullName>
    </submittedName>
</protein>
<dbReference type="Proteomes" id="UP001317613">
    <property type="component" value="Chromosome"/>
</dbReference>
<reference evidence="1" key="1">
    <citation type="submission" date="2022-08" db="EMBL/GenBank/DDBJ databases">
        <title>Molecular epidemiological analysis of five strains of VanD-type vancomycin-resistant Enterococcus faecalis.</title>
        <authorList>
            <person name="Mimura K."/>
            <person name="Hashimoto Y."/>
            <person name="Tomita H."/>
        </authorList>
    </citation>
    <scope>NUCLEOTIDE SEQUENCE</scope>
    <source>
        <strain evidence="1">SVR2332</strain>
    </source>
</reference>
<dbReference type="EMBL" id="AP026729">
    <property type="protein sequence ID" value="BDQ62620.1"/>
    <property type="molecule type" value="Genomic_DNA"/>
</dbReference>
<evidence type="ECO:0000313" key="2">
    <source>
        <dbReference type="Proteomes" id="UP001317613"/>
    </source>
</evidence>
<accession>A0AC59HSK1</accession>
<name>A0AC59HSK1_ENTFL</name>
<proteinExistence type="predicted"/>
<organism evidence="1 2">
    <name type="scientific">Enterococcus faecalis</name>
    <name type="common">Streptococcus faecalis</name>
    <dbReference type="NCBI Taxonomy" id="1351"/>
    <lineage>
        <taxon>Bacteria</taxon>
        <taxon>Bacillati</taxon>
        <taxon>Bacillota</taxon>
        <taxon>Bacilli</taxon>
        <taxon>Lactobacillales</taxon>
        <taxon>Enterococcaceae</taxon>
        <taxon>Enterococcus</taxon>
    </lineage>
</organism>
<gene>
    <name evidence="1" type="ORF">EfsSVR2332_26980</name>
</gene>
<evidence type="ECO:0000313" key="1">
    <source>
        <dbReference type="EMBL" id="BDQ62620.1"/>
    </source>
</evidence>
<sequence length="85" mass="10011">MLTYFWEQELIHYSDKEPVSWQEAIQESCLILLQKHIIDQSYVDEIIQCVETFGPYIIIAPEVAMPHSSEESAGVFWNGHFFYKI</sequence>